<organism evidence="3 4">
    <name type="scientific">Colletotrichum musicola</name>
    <dbReference type="NCBI Taxonomy" id="2175873"/>
    <lineage>
        <taxon>Eukaryota</taxon>
        <taxon>Fungi</taxon>
        <taxon>Dikarya</taxon>
        <taxon>Ascomycota</taxon>
        <taxon>Pezizomycotina</taxon>
        <taxon>Sordariomycetes</taxon>
        <taxon>Hypocreomycetidae</taxon>
        <taxon>Glomerellales</taxon>
        <taxon>Glomerellaceae</taxon>
        <taxon>Colletotrichum</taxon>
        <taxon>Colletotrichum orchidearum species complex</taxon>
    </lineage>
</organism>
<reference evidence="3" key="1">
    <citation type="journal article" date="2020" name="Phytopathology">
        <title>Genome Sequence Resources of Colletotrichum truncatum, C. plurivorum, C. musicola, and C. sojae: Four Species Pathogenic to Soybean (Glycine max).</title>
        <authorList>
            <person name="Rogerio F."/>
            <person name="Boufleur T.R."/>
            <person name="Ciampi-Guillardi M."/>
            <person name="Sukno S.A."/>
            <person name="Thon M.R."/>
            <person name="Massola Junior N.S."/>
            <person name="Baroncelli R."/>
        </authorList>
    </citation>
    <scope>NUCLEOTIDE SEQUENCE</scope>
    <source>
        <strain evidence="3">LFN0074</strain>
    </source>
</reference>
<dbReference type="EMBL" id="WIGM01001386">
    <property type="protein sequence ID" value="KAF6798883.1"/>
    <property type="molecule type" value="Genomic_DNA"/>
</dbReference>
<sequence length="347" mass="38791">MGEEAVEKWPGTLQDSEGAEAEVATSPSLLSPRRSASPLDTRVQDNIVDRPEASQTDHIDLDMPPPKRRRLVDADADADADTSPLLLPIDSVSQAGTSSGTSSTSTPASRDLVSWNLPPTKKLVGLNHSVAFNLSEDSLDAVSLDRLQWSATRDAFPELAHENCPAGHLYHELYDRKKMIVRMVDQCMFFNGELLFAREPAVERALREVSGLLSPKYTSYFLLRYTPVAVSFVSKMGGRALERADLHTGVWHAAHWSFLSKFTAQRQADLAGLPFLPGLITVGEQWYFVLTTRSGRKTTLWSRRFIGATTDLMGTYQSIRTVQYLAWWAENVYRAWFKRTILGIQDD</sequence>
<gene>
    <name evidence="3" type="ORF">CMUS01_15676</name>
</gene>
<proteinExistence type="predicted"/>
<feature type="region of interest" description="Disordered" evidence="1">
    <location>
        <begin position="1"/>
        <end position="68"/>
    </location>
</feature>
<dbReference type="InterPro" id="IPR046797">
    <property type="entry name" value="PDDEXK_12"/>
</dbReference>
<comment type="caution">
    <text evidence="3">The sequence shown here is derived from an EMBL/GenBank/DDBJ whole genome shotgun (WGS) entry which is preliminary data.</text>
</comment>
<dbReference type="OrthoDB" id="4161186at2759"/>
<evidence type="ECO:0000313" key="3">
    <source>
        <dbReference type="EMBL" id="KAF6798883.1"/>
    </source>
</evidence>
<dbReference type="Pfam" id="PF20516">
    <property type="entry name" value="PDDEXK_12"/>
    <property type="match status" value="1"/>
</dbReference>
<evidence type="ECO:0000256" key="1">
    <source>
        <dbReference type="SAM" id="MobiDB-lite"/>
    </source>
</evidence>
<dbReference type="Proteomes" id="UP000639643">
    <property type="component" value="Unassembled WGS sequence"/>
</dbReference>
<feature type="compositionally biased region" description="Basic and acidic residues" evidence="1">
    <location>
        <begin position="47"/>
        <end position="61"/>
    </location>
</feature>
<evidence type="ECO:0000259" key="2">
    <source>
        <dbReference type="Pfam" id="PF20516"/>
    </source>
</evidence>
<feature type="compositionally biased region" description="Low complexity" evidence="1">
    <location>
        <begin position="26"/>
        <end position="39"/>
    </location>
</feature>
<feature type="region of interest" description="Disordered" evidence="1">
    <location>
        <begin position="82"/>
        <end position="112"/>
    </location>
</feature>
<accession>A0A8H6MMF5</accession>
<evidence type="ECO:0000313" key="4">
    <source>
        <dbReference type="Proteomes" id="UP000639643"/>
    </source>
</evidence>
<feature type="domain" description="PD-(D/E)XK nuclease-like" evidence="2">
    <location>
        <begin position="172"/>
        <end position="334"/>
    </location>
</feature>
<dbReference type="AlphaFoldDB" id="A0A8H6MMF5"/>
<protein>
    <recommendedName>
        <fullName evidence="2">PD-(D/E)XK nuclease-like domain-containing protein</fullName>
    </recommendedName>
</protein>
<name>A0A8H6MMF5_9PEZI</name>
<feature type="compositionally biased region" description="Low complexity" evidence="1">
    <location>
        <begin position="91"/>
        <end position="109"/>
    </location>
</feature>
<keyword evidence="4" id="KW-1185">Reference proteome</keyword>